<keyword evidence="3" id="KW-0862">Zinc</keyword>
<dbReference type="InterPro" id="IPR054418">
    <property type="entry name" value="MQNX/HUTI_composite_N"/>
</dbReference>
<dbReference type="SUPFAM" id="SSF51556">
    <property type="entry name" value="Metallo-dependent hydrolases"/>
    <property type="match status" value="1"/>
</dbReference>
<name>Q39V48_GEOMG</name>
<reference evidence="6 7" key="2">
    <citation type="journal article" date="2009" name="BMC Microbiol.">
        <title>The genome sequence of Geobacter metallireducens: features of metabolism, physiology and regulation common and dissimilar to Geobacter sulfurreducens.</title>
        <authorList>
            <person name="Aklujkar M."/>
            <person name="Krushkal J."/>
            <person name="DiBartolo G."/>
            <person name="Lapidus A."/>
            <person name="Land M.L."/>
            <person name="Lovley D.R."/>
        </authorList>
    </citation>
    <scope>NUCLEOTIDE SEQUENCE [LARGE SCALE GENOMIC DNA]</scope>
    <source>
        <strain evidence="7">ATCC 53774 / DSM 7210 / GS-15</strain>
    </source>
</reference>
<dbReference type="PANTHER" id="PTHR43794">
    <property type="entry name" value="AMINOHYDROLASE SSNA-RELATED"/>
    <property type="match status" value="1"/>
</dbReference>
<dbReference type="PANTHER" id="PTHR43794:SF11">
    <property type="entry name" value="AMIDOHYDROLASE-RELATED DOMAIN-CONTAINING PROTEIN"/>
    <property type="match status" value="1"/>
</dbReference>
<evidence type="ECO:0000313" key="6">
    <source>
        <dbReference type="EMBL" id="ABB31876.1"/>
    </source>
</evidence>
<dbReference type="GO" id="GO:0046872">
    <property type="term" value="F:metal ion binding"/>
    <property type="evidence" value="ECO:0007669"/>
    <property type="project" value="UniProtKB-KW"/>
</dbReference>
<sequence>MELYAASYILPIASPPIPGGAVAVHDGCIVETGTLAELRSRHSGPVHDFPGCAILPGLVNAHTHLELTHFPSWKIRKGIDYSPRTYVDWIIQVIKIRRALSPQELELSVREGLRICLEAGTTAIGEILTDRSLIPLYADSGLRGRLLFEAIGHDPVRNAQLVEELDAAIASFSGGSFLPGISPHAPHTVAEHLHQDVYRLAYERNVPRVIHLAESREESDFFFDSSGKIAEFLYPHVRWESYLPAPRRTTATAWLDGLGVLNGTISAVHCVHLTPSDAEILAKRGVGVVLCPRSNDKLAVGRAPVVLLKRLGVPLALGTDSLASNDSLSLWDEMRYLLDTFPGIFTPTEALSMTTIGSARQLALADRTGSLDKGKHADFLVMKLPGRNGSGEALHEALIHSGEILQVFLAGNLVVSREAFS</sequence>
<dbReference type="GO" id="GO:0016810">
    <property type="term" value="F:hydrolase activity, acting on carbon-nitrogen (but not peptide) bonds"/>
    <property type="evidence" value="ECO:0007669"/>
    <property type="project" value="InterPro"/>
</dbReference>
<evidence type="ECO:0000256" key="3">
    <source>
        <dbReference type="ARBA" id="ARBA00022833"/>
    </source>
</evidence>
<feature type="domain" description="Amidohydrolase-related" evidence="4">
    <location>
        <begin position="54"/>
        <end position="414"/>
    </location>
</feature>
<dbReference type="KEGG" id="gme:Gmet_1645"/>
<keyword evidence="1" id="KW-0479">Metal-binding</keyword>
<dbReference type="Pfam" id="PF01979">
    <property type="entry name" value="Amidohydro_1"/>
    <property type="match status" value="1"/>
</dbReference>
<reference evidence="6 7" key="1">
    <citation type="submission" date="2005-10" db="EMBL/GenBank/DDBJ databases">
        <title>Complete sequence of Geobacter metallireducens GS-15.</title>
        <authorList>
            <consortium name="US DOE Joint Genome Institute"/>
            <person name="Copeland A."/>
            <person name="Lucas S."/>
            <person name="Lapidus A."/>
            <person name="Barry K."/>
            <person name="Detter J.C."/>
            <person name="Glavina T."/>
            <person name="Hammon N."/>
            <person name="Israni S."/>
            <person name="Pitluck S."/>
            <person name="Di Bartolo G."/>
            <person name="Chain P."/>
            <person name="Schmutz J."/>
            <person name="Larimer F."/>
            <person name="Land M."/>
            <person name="Kyrpides N."/>
            <person name="Ivanova N."/>
            <person name="Richardson P."/>
        </authorList>
    </citation>
    <scope>NUCLEOTIDE SEQUENCE [LARGE SCALE GENOMIC DNA]</scope>
    <source>
        <strain evidence="7">ATCC 53774 / DSM 7210 / GS-15</strain>
    </source>
</reference>
<feature type="domain" description="Aminodeoxyfutalosine deaminase/Imidazolonepropionase-like composite" evidence="5">
    <location>
        <begin position="20"/>
        <end position="42"/>
    </location>
</feature>
<dbReference type="InterPro" id="IPR032466">
    <property type="entry name" value="Metal_Hydrolase"/>
</dbReference>
<keyword evidence="2 6" id="KW-0378">Hydrolase</keyword>
<protein>
    <submittedName>
        <fullName evidence="6">Metal-dependent hydrolase, subgroup D</fullName>
    </submittedName>
</protein>
<dbReference type="Gene3D" id="3.20.20.140">
    <property type="entry name" value="Metal-dependent hydrolases"/>
    <property type="match status" value="1"/>
</dbReference>
<dbReference type="Pfam" id="PF22039">
    <property type="entry name" value="HUTI_composite_bact"/>
    <property type="match status" value="1"/>
</dbReference>
<dbReference type="HOGENOM" id="CLU_012358_2_5_7"/>
<evidence type="ECO:0000256" key="1">
    <source>
        <dbReference type="ARBA" id="ARBA00022723"/>
    </source>
</evidence>
<evidence type="ECO:0000259" key="4">
    <source>
        <dbReference type="Pfam" id="PF01979"/>
    </source>
</evidence>
<dbReference type="RefSeq" id="WP_004511419.1">
    <property type="nucleotide sequence ID" value="NC_007517.1"/>
</dbReference>
<proteinExistence type="predicted"/>
<dbReference type="InterPro" id="IPR050287">
    <property type="entry name" value="MTA/SAH_deaminase"/>
</dbReference>
<dbReference type="InterPro" id="IPR011059">
    <property type="entry name" value="Metal-dep_hydrolase_composite"/>
</dbReference>
<dbReference type="Gene3D" id="2.30.40.10">
    <property type="entry name" value="Urease, subunit C, domain 1"/>
    <property type="match status" value="1"/>
</dbReference>
<organism evidence="6 7">
    <name type="scientific">Geobacter metallireducens (strain ATCC 53774 / DSM 7210 / GS-15)</name>
    <dbReference type="NCBI Taxonomy" id="269799"/>
    <lineage>
        <taxon>Bacteria</taxon>
        <taxon>Pseudomonadati</taxon>
        <taxon>Thermodesulfobacteriota</taxon>
        <taxon>Desulfuromonadia</taxon>
        <taxon>Geobacterales</taxon>
        <taxon>Geobacteraceae</taxon>
        <taxon>Geobacter</taxon>
    </lineage>
</organism>
<keyword evidence="7" id="KW-1185">Reference proteome</keyword>
<evidence type="ECO:0000259" key="5">
    <source>
        <dbReference type="Pfam" id="PF22039"/>
    </source>
</evidence>
<evidence type="ECO:0000256" key="2">
    <source>
        <dbReference type="ARBA" id="ARBA00022801"/>
    </source>
</evidence>
<dbReference type="Proteomes" id="UP000007073">
    <property type="component" value="Chromosome"/>
</dbReference>
<evidence type="ECO:0000313" key="7">
    <source>
        <dbReference type="Proteomes" id="UP000007073"/>
    </source>
</evidence>
<dbReference type="EMBL" id="CP000148">
    <property type="protein sequence ID" value="ABB31876.1"/>
    <property type="molecule type" value="Genomic_DNA"/>
</dbReference>
<gene>
    <name evidence="6" type="ordered locus">Gmet_1645</name>
</gene>
<dbReference type="AlphaFoldDB" id="Q39V48"/>
<dbReference type="InterPro" id="IPR006680">
    <property type="entry name" value="Amidohydro-rel"/>
</dbReference>
<accession>Q39V48</accession>
<dbReference type="eggNOG" id="COG0402">
    <property type="taxonomic scope" value="Bacteria"/>
</dbReference>
<dbReference type="DNASU" id="3740414"/>
<dbReference type="SUPFAM" id="SSF51338">
    <property type="entry name" value="Composite domain of metallo-dependent hydrolases"/>
    <property type="match status" value="1"/>
</dbReference>
<dbReference type="STRING" id="269799.Gmet_1645"/>